<evidence type="ECO:0000256" key="3">
    <source>
        <dbReference type="ARBA" id="ARBA00022670"/>
    </source>
</evidence>
<feature type="active site" evidence="9">
    <location>
        <position position="184"/>
    </location>
</feature>
<dbReference type="PANTHER" id="PTHR33695">
    <property type="entry name" value="LIPOPROTEIN SIGNAL PEPTIDASE"/>
    <property type="match status" value="1"/>
</dbReference>
<comment type="caution">
    <text evidence="9">Lacks conserved residue(s) required for the propagation of feature annotation.</text>
</comment>
<dbReference type="NCBIfam" id="NF011369">
    <property type="entry name" value="PRK14788.1"/>
    <property type="match status" value="1"/>
</dbReference>
<dbReference type="AlphaFoldDB" id="A0AA37SSU1"/>
<dbReference type="PANTHER" id="PTHR33695:SF1">
    <property type="entry name" value="LIPOPROTEIN SIGNAL PEPTIDASE"/>
    <property type="match status" value="1"/>
</dbReference>
<comment type="similarity">
    <text evidence="1 9 10">Belongs to the peptidase A8 family.</text>
</comment>
<dbReference type="InterPro" id="IPR001872">
    <property type="entry name" value="Peptidase_A8"/>
</dbReference>
<evidence type="ECO:0000256" key="9">
    <source>
        <dbReference type="HAMAP-Rule" id="MF_00161"/>
    </source>
</evidence>
<dbReference type="Proteomes" id="UP001156666">
    <property type="component" value="Unassembled WGS sequence"/>
</dbReference>
<name>A0AA37SSU1_9BACT</name>
<keyword evidence="7 9" id="KW-1133">Transmembrane helix</keyword>
<dbReference type="GO" id="GO:0005886">
    <property type="term" value="C:plasma membrane"/>
    <property type="evidence" value="ECO:0007669"/>
    <property type="project" value="UniProtKB-SubCell"/>
</dbReference>
<evidence type="ECO:0000256" key="2">
    <source>
        <dbReference type="ARBA" id="ARBA00022475"/>
    </source>
</evidence>
<keyword evidence="6 9" id="KW-0378">Hydrolase</keyword>
<comment type="pathway">
    <text evidence="9">Protein modification; lipoprotein biosynthesis (signal peptide cleavage).</text>
</comment>
<dbReference type="HAMAP" id="MF_00161">
    <property type="entry name" value="LspA"/>
    <property type="match status" value="1"/>
</dbReference>
<keyword evidence="4 9" id="KW-0812">Transmembrane</keyword>
<comment type="catalytic activity">
    <reaction evidence="9">
        <text>Release of signal peptides from bacterial membrane prolipoproteins. Hydrolyzes -Xaa-Yaa-Zaa-|-(S,diacylglyceryl)Cys-, in which Xaa is hydrophobic (preferably Leu), and Yaa (Ala or Ser) and Zaa (Gly or Ala) have small, neutral side chains.</text>
        <dbReference type="EC" id="3.4.23.36"/>
    </reaction>
</comment>
<dbReference type="GO" id="GO:0004190">
    <property type="term" value="F:aspartic-type endopeptidase activity"/>
    <property type="evidence" value="ECO:0007669"/>
    <property type="project" value="UniProtKB-UniRule"/>
</dbReference>
<keyword evidence="12" id="KW-1185">Reference proteome</keyword>
<evidence type="ECO:0000256" key="6">
    <source>
        <dbReference type="ARBA" id="ARBA00022801"/>
    </source>
</evidence>
<feature type="active site" evidence="9">
    <location>
        <position position="150"/>
    </location>
</feature>
<dbReference type="Pfam" id="PF01252">
    <property type="entry name" value="Peptidase_A8"/>
    <property type="match status" value="1"/>
</dbReference>
<evidence type="ECO:0000313" key="12">
    <source>
        <dbReference type="Proteomes" id="UP001156666"/>
    </source>
</evidence>
<comment type="caution">
    <text evidence="11">The sequence shown here is derived from an EMBL/GenBank/DDBJ whole genome shotgun (WGS) entry which is preliminary data.</text>
</comment>
<dbReference type="GO" id="GO:0006508">
    <property type="term" value="P:proteolysis"/>
    <property type="evidence" value="ECO:0007669"/>
    <property type="project" value="UniProtKB-KW"/>
</dbReference>
<feature type="transmembrane region" description="Helical" evidence="9">
    <location>
        <begin position="66"/>
        <end position="83"/>
    </location>
</feature>
<keyword evidence="8 9" id="KW-0472">Membrane</keyword>
<organism evidence="11 12">
    <name type="scientific">Portibacter lacus</name>
    <dbReference type="NCBI Taxonomy" id="1099794"/>
    <lineage>
        <taxon>Bacteria</taxon>
        <taxon>Pseudomonadati</taxon>
        <taxon>Bacteroidota</taxon>
        <taxon>Saprospiria</taxon>
        <taxon>Saprospirales</taxon>
        <taxon>Haliscomenobacteraceae</taxon>
        <taxon>Portibacter</taxon>
    </lineage>
</organism>
<feature type="transmembrane region" description="Helical" evidence="9">
    <location>
        <begin position="178"/>
        <end position="198"/>
    </location>
</feature>
<dbReference type="EC" id="3.4.23.36" evidence="9"/>
<dbReference type="RefSeq" id="WP_235294489.1">
    <property type="nucleotide sequence ID" value="NZ_BSOH01000015.1"/>
</dbReference>
<comment type="subcellular location">
    <subcellularLocation>
        <location evidence="9">Cell membrane</location>
        <topology evidence="9">Multi-pass membrane protein</topology>
    </subcellularLocation>
</comment>
<keyword evidence="3 9" id="KW-0645">Protease</keyword>
<keyword evidence="5 9" id="KW-0064">Aspartyl protease</keyword>
<protein>
    <recommendedName>
        <fullName evidence="9">Lipoprotein signal peptidase</fullName>
        <ecNumber evidence="9">3.4.23.36</ecNumber>
    </recommendedName>
    <alternativeName>
        <fullName evidence="9">Prolipoprotein signal peptidase</fullName>
    </alternativeName>
    <alternativeName>
        <fullName evidence="9">Signal peptidase II</fullName>
        <shortName evidence="9">SPase II</shortName>
    </alternativeName>
</protein>
<comment type="function">
    <text evidence="9">This protein specifically catalyzes the removal of signal peptides from prolipoproteins.</text>
</comment>
<evidence type="ECO:0000313" key="11">
    <source>
        <dbReference type="EMBL" id="GLR18081.1"/>
    </source>
</evidence>
<dbReference type="PRINTS" id="PR00781">
    <property type="entry name" value="LIPOSIGPTASE"/>
</dbReference>
<sequence length="222" mass="24995">MKKTTIVILVIIAVLILDQILKIWVKTNMFYGETFGILGLNWAQIHFVENEGAAFGLKYGGDAGKLALSIFRIFMVSFLIYMIKKMIQSKEPLGFLVFFSLIIAGAIGNIIDSMFYGVIFSESMQHGQNIAEMFPEGGGYAKFFFGKVVDMLYFPLFEFRMPEWSPLWGGQIVKFFRFVFNIADASISVGVIGILLFYRRYFTKSATKNTDADGVAKPEVAS</sequence>
<evidence type="ECO:0000256" key="4">
    <source>
        <dbReference type="ARBA" id="ARBA00022692"/>
    </source>
</evidence>
<reference evidence="11" key="1">
    <citation type="journal article" date="2014" name="Int. J. Syst. Evol. Microbiol.">
        <title>Complete genome sequence of Corynebacterium casei LMG S-19264T (=DSM 44701T), isolated from a smear-ripened cheese.</title>
        <authorList>
            <consortium name="US DOE Joint Genome Institute (JGI-PGF)"/>
            <person name="Walter F."/>
            <person name="Albersmeier A."/>
            <person name="Kalinowski J."/>
            <person name="Ruckert C."/>
        </authorList>
    </citation>
    <scope>NUCLEOTIDE SEQUENCE</scope>
    <source>
        <strain evidence="11">NBRC 108769</strain>
    </source>
</reference>
<evidence type="ECO:0000256" key="10">
    <source>
        <dbReference type="RuleBase" id="RU004181"/>
    </source>
</evidence>
<keyword evidence="11" id="KW-0449">Lipoprotein</keyword>
<proteinExistence type="inferred from homology"/>
<dbReference type="EMBL" id="BSOH01000015">
    <property type="protein sequence ID" value="GLR18081.1"/>
    <property type="molecule type" value="Genomic_DNA"/>
</dbReference>
<evidence type="ECO:0000256" key="7">
    <source>
        <dbReference type="ARBA" id="ARBA00022989"/>
    </source>
</evidence>
<feature type="transmembrane region" description="Helical" evidence="9">
    <location>
        <begin position="95"/>
        <end position="119"/>
    </location>
</feature>
<gene>
    <name evidence="9 11" type="primary">lspA</name>
    <name evidence="11" type="ORF">GCM10007940_26960</name>
</gene>
<evidence type="ECO:0000256" key="5">
    <source>
        <dbReference type="ARBA" id="ARBA00022750"/>
    </source>
</evidence>
<accession>A0AA37SSU1</accession>
<evidence type="ECO:0000256" key="1">
    <source>
        <dbReference type="ARBA" id="ARBA00006139"/>
    </source>
</evidence>
<reference evidence="11" key="2">
    <citation type="submission" date="2023-01" db="EMBL/GenBank/DDBJ databases">
        <title>Draft genome sequence of Portibacter lacus strain NBRC 108769.</title>
        <authorList>
            <person name="Sun Q."/>
            <person name="Mori K."/>
        </authorList>
    </citation>
    <scope>NUCLEOTIDE SEQUENCE</scope>
    <source>
        <strain evidence="11">NBRC 108769</strain>
    </source>
</reference>
<keyword evidence="2 9" id="KW-1003">Cell membrane</keyword>
<evidence type="ECO:0000256" key="8">
    <source>
        <dbReference type="ARBA" id="ARBA00023136"/>
    </source>
</evidence>